<organism evidence="2">
    <name type="scientific">marine metagenome</name>
    <dbReference type="NCBI Taxonomy" id="408172"/>
    <lineage>
        <taxon>unclassified sequences</taxon>
        <taxon>metagenomes</taxon>
        <taxon>ecological metagenomes</taxon>
    </lineage>
</organism>
<dbReference type="EMBL" id="UINC01027086">
    <property type="protein sequence ID" value="SVB05717.1"/>
    <property type="molecule type" value="Genomic_DNA"/>
</dbReference>
<gene>
    <name evidence="2" type="ORF">METZ01_LOCUS158571</name>
</gene>
<evidence type="ECO:0000256" key="1">
    <source>
        <dbReference type="SAM" id="Coils"/>
    </source>
</evidence>
<sequence length="96" mass="11558">MRIIQSCLVIIATLLFLINLRCSFDEFSRWRKAIYAQKSYSQDIADLEERWDQLKIEFANLQTDPLTRERLVRQYGYSKPNERTYRILHSDSKLLN</sequence>
<proteinExistence type="predicted"/>
<accession>A0A382AXM2</accession>
<dbReference type="AlphaFoldDB" id="A0A382AXM2"/>
<feature type="coiled-coil region" evidence="1">
    <location>
        <begin position="37"/>
        <end position="64"/>
    </location>
</feature>
<protein>
    <submittedName>
        <fullName evidence="2">Uncharacterized protein</fullName>
    </submittedName>
</protein>
<name>A0A382AXM2_9ZZZZ</name>
<reference evidence="2" key="1">
    <citation type="submission" date="2018-05" db="EMBL/GenBank/DDBJ databases">
        <authorList>
            <person name="Lanie J.A."/>
            <person name="Ng W.-L."/>
            <person name="Kazmierczak K.M."/>
            <person name="Andrzejewski T.M."/>
            <person name="Davidsen T.M."/>
            <person name="Wayne K.J."/>
            <person name="Tettelin H."/>
            <person name="Glass J.I."/>
            <person name="Rusch D."/>
            <person name="Podicherti R."/>
            <person name="Tsui H.-C.T."/>
            <person name="Winkler M.E."/>
        </authorList>
    </citation>
    <scope>NUCLEOTIDE SEQUENCE</scope>
</reference>
<evidence type="ECO:0000313" key="2">
    <source>
        <dbReference type="EMBL" id="SVB05717.1"/>
    </source>
</evidence>
<keyword evidence="1" id="KW-0175">Coiled coil</keyword>